<dbReference type="HOGENOM" id="CLU_2140222_0_0_2"/>
<accession>A0A0E3RKM2</accession>
<organism evidence="1 2">
    <name type="scientific">Methanosarcina mazei S-6</name>
    <dbReference type="NCBI Taxonomy" id="213585"/>
    <lineage>
        <taxon>Archaea</taxon>
        <taxon>Methanobacteriati</taxon>
        <taxon>Methanobacteriota</taxon>
        <taxon>Stenosarchaea group</taxon>
        <taxon>Methanomicrobia</taxon>
        <taxon>Methanosarcinales</taxon>
        <taxon>Methanosarcinaceae</taxon>
        <taxon>Methanosarcina</taxon>
    </lineage>
</organism>
<protein>
    <submittedName>
        <fullName evidence="1">Uncharacterized protein</fullName>
    </submittedName>
</protein>
<gene>
    <name evidence="1" type="ORF">MSMAS_1742</name>
</gene>
<dbReference type="GeneID" id="24839437"/>
<dbReference type="EMBL" id="CP009512">
    <property type="protein sequence ID" value="AKB64938.1"/>
    <property type="molecule type" value="Genomic_DNA"/>
</dbReference>
<evidence type="ECO:0000313" key="2">
    <source>
        <dbReference type="Proteomes" id="UP000033097"/>
    </source>
</evidence>
<dbReference type="Proteomes" id="UP000033097">
    <property type="component" value="Chromosome"/>
</dbReference>
<proteinExistence type="predicted"/>
<dbReference type="KEGG" id="mmj:MSMAS_1742"/>
<evidence type="ECO:0000313" key="1">
    <source>
        <dbReference type="EMBL" id="AKB64938.1"/>
    </source>
</evidence>
<dbReference type="PATRIC" id="fig|213585.10.peg.2213"/>
<name>A0A0E3RKM2_METMZ</name>
<dbReference type="RefSeq" id="WP_048046515.1">
    <property type="nucleotide sequence ID" value="NZ_CP009512.1"/>
</dbReference>
<sequence length="112" mass="12856">MVRKVEPFYDCPRYKKCSVNNCPLDPAYPNSVTDEADPEQKCTIAKNIRSRIAAKYPGTLKFEGLTPREFTATKNWESLPEEEKDKKREAIKNVRSKINAFSSEPESEKLNV</sequence>
<dbReference type="AlphaFoldDB" id="A0A0E3RKM2"/>
<reference evidence="1 2" key="1">
    <citation type="submission" date="2014-07" db="EMBL/GenBank/DDBJ databases">
        <title>Methanogenic archaea and the global carbon cycle.</title>
        <authorList>
            <person name="Henriksen J.R."/>
            <person name="Luke J."/>
            <person name="Reinhart S."/>
            <person name="Benedict M.N."/>
            <person name="Youngblut N.D."/>
            <person name="Metcalf M.E."/>
            <person name="Whitaker R.J."/>
            <person name="Metcalf W.W."/>
        </authorList>
    </citation>
    <scope>NUCLEOTIDE SEQUENCE [LARGE SCALE GENOMIC DNA]</scope>
    <source>
        <strain evidence="1 2">S-6</strain>
    </source>
</reference>